<organism evidence="2 3">
    <name type="scientific">Oryza meyeriana var. granulata</name>
    <dbReference type="NCBI Taxonomy" id="110450"/>
    <lineage>
        <taxon>Eukaryota</taxon>
        <taxon>Viridiplantae</taxon>
        <taxon>Streptophyta</taxon>
        <taxon>Embryophyta</taxon>
        <taxon>Tracheophyta</taxon>
        <taxon>Spermatophyta</taxon>
        <taxon>Magnoliopsida</taxon>
        <taxon>Liliopsida</taxon>
        <taxon>Poales</taxon>
        <taxon>Poaceae</taxon>
        <taxon>BOP clade</taxon>
        <taxon>Oryzoideae</taxon>
        <taxon>Oryzeae</taxon>
        <taxon>Oryzinae</taxon>
        <taxon>Oryza</taxon>
        <taxon>Oryza meyeriana</taxon>
    </lineage>
</organism>
<name>A0A6G1CVD8_9ORYZ</name>
<dbReference type="AlphaFoldDB" id="A0A6G1CVD8"/>
<accession>A0A6G1CVD8</accession>
<protein>
    <submittedName>
        <fullName evidence="2">Uncharacterized protein</fullName>
    </submittedName>
</protein>
<evidence type="ECO:0000313" key="3">
    <source>
        <dbReference type="Proteomes" id="UP000479710"/>
    </source>
</evidence>
<feature type="non-terminal residue" evidence="2">
    <location>
        <position position="1"/>
    </location>
</feature>
<proteinExistence type="predicted"/>
<evidence type="ECO:0000313" key="2">
    <source>
        <dbReference type="EMBL" id="KAF0904107.1"/>
    </source>
</evidence>
<feature type="region of interest" description="Disordered" evidence="1">
    <location>
        <begin position="1"/>
        <end position="44"/>
    </location>
</feature>
<dbReference type="Proteomes" id="UP000479710">
    <property type="component" value="Unassembled WGS sequence"/>
</dbReference>
<keyword evidence="3" id="KW-1185">Reference proteome</keyword>
<comment type="caution">
    <text evidence="2">The sequence shown here is derived from an EMBL/GenBank/DDBJ whole genome shotgun (WGS) entry which is preliminary data.</text>
</comment>
<sequence>TSGGGQRGKGVLEPVSTRRQPTGAMHQGDGGTFSFRQPQPGLGDGGAIVLVSVYRAP</sequence>
<dbReference type="EMBL" id="SPHZ02000008">
    <property type="protein sequence ID" value="KAF0904107.1"/>
    <property type="molecule type" value="Genomic_DNA"/>
</dbReference>
<reference evidence="2 3" key="1">
    <citation type="submission" date="2019-11" db="EMBL/GenBank/DDBJ databases">
        <title>Whole genome sequence of Oryza granulata.</title>
        <authorList>
            <person name="Li W."/>
        </authorList>
    </citation>
    <scope>NUCLEOTIDE SEQUENCE [LARGE SCALE GENOMIC DNA]</scope>
    <source>
        <strain evidence="3">cv. Menghai</strain>
        <tissue evidence="2">Leaf</tissue>
    </source>
</reference>
<gene>
    <name evidence="2" type="ORF">E2562_031830</name>
</gene>
<evidence type="ECO:0000256" key="1">
    <source>
        <dbReference type="SAM" id="MobiDB-lite"/>
    </source>
</evidence>